<dbReference type="GO" id="GO:0005634">
    <property type="term" value="C:nucleus"/>
    <property type="evidence" value="ECO:0007669"/>
    <property type="project" value="TreeGrafter"/>
</dbReference>
<accession>A0AAV9U0N2</accession>
<dbReference type="Gene3D" id="3.90.1420.10">
    <property type="entry name" value="Rubisco LSMT, substrate-binding domain"/>
    <property type="match status" value="1"/>
</dbReference>
<dbReference type="CDD" id="cd19180">
    <property type="entry name" value="SET_SpSET10-like"/>
    <property type="match status" value="1"/>
</dbReference>
<protein>
    <recommendedName>
        <fullName evidence="4">SET domain-containing protein</fullName>
    </recommendedName>
</protein>
<evidence type="ECO:0000256" key="3">
    <source>
        <dbReference type="ARBA" id="ARBA00022691"/>
    </source>
</evidence>
<feature type="domain" description="SET" evidence="4">
    <location>
        <begin position="143"/>
        <end position="283"/>
    </location>
</feature>
<keyword evidence="1" id="KW-0489">Methyltransferase</keyword>
<keyword evidence="6" id="KW-1185">Reference proteome</keyword>
<evidence type="ECO:0000313" key="6">
    <source>
        <dbReference type="Proteomes" id="UP001375240"/>
    </source>
</evidence>
<dbReference type="PANTHER" id="PTHR13271:SF147">
    <property type="entry name" value="PROTEIN-LYSINE N-METHYLTRANSFERASE EFM1-RELATED"/>
    <property type="match status" value="1"/>
</dbReference>
<keyword evidence="2" id="KW-0808">Transferase</keyword>
<dbReference type="InterPro" id="IPR036464">
    <property type="entry name" value="Rubisco_LSMT_subst-bd_sf"/>
</dbReference>
<dbReference type="Proteomes" id="UP001375240">
    <property type="component" value="Unassembled WGS sequence"/>
</dbReference>
<sequence>MGEPEAKRTKLDAADTHYHQYSEDDGLQALIEWVVEAGGYISHGLELYRDKIHGYSAKVASHAASITSNRSKEVANALTLITCPTTRIFSLFNPEPDLPAAFLQSSSISQHAKACFHLCQHILLEEKSPFWPYLRLLPRSFNTPLYFTDHEMERLAGTNLGAGDVASRANIWKQEWETGLQSLRNLSMQDVDRYDWDLYLRAATIYTSRSFPSKLVLGTPATSATQTPWLGGNVESFPVLIPLVDILNHKPNTKIIWEPMPSSFSLKTTETLSIGAQIFNNYGPKANEELLMGYGFVILDNPVDSLAMKFTVAPRGPAAEIWQKRKSKEKWAPVFYLSKSARSEAHEDAKHIALENDWPDALVDLFRVLVANDYEIQSLQGGDPNQTPVSTRNELAVAIGLRAAITQKLSILRKFDKSTTTPQANDREKLADVYRQGQKDIMVSKIQNLDDFIKSYALGRRLSSSDCLAQHSGLASHLDEHPIPSEEYYDEDGSSVQAEIITKGELVHLAALLREYFARDSGSGNTSQNNGFWDKFVSQIMETPGLAFAETQQDVDVNEMEESEEQQIYQSLADYCNAVPGFFEKPLTTAHISWAWGIVRMKCIDLTEDDTVLTI</sequence>
<evidence type="ECO:0000259" key="4">
    <source>
        <dbReference type="PROSITE" id="PS50280"/>
    </source>
</evidence>
<dbReference type="GO" id="GO:0032259">
    <property type="term" value="P:methylation"/>
    <property type="evidence" value="ECO:0007669"/>
    <property type="project" value="UniProtKB-KW"/>
</dbReference>
<evidence type="ECO:0000256" key="2">
    <source>
        <dbReference type="ARBA" id="ARBA00022679"/>
    </source>
</evidence>
<dbReference type="PANTHER" id="PTHR13271">
    <property type="entry name" value="UNCHARACTERIZED PUTATIVE METHYLTRANSFERASE"/>
    <property type="match status" value="1"/>
</dbReference>
<dbReference type="InterPro" id="IPR001214">
    <property type="entry name" value="SET_dom"/>
</dbReference>
<dbReference type="InterPro" id="IPR044432">
    <property type="entry name" value="Set10/Efm1_SET"/>
</dbReference>
<dbReference type="AlphaFoldDB" id="A0AAV9U0N2"/>
<organism evidence="5 6">
    <name type="scientific">Orbilia brochopaga</name>
    <dbReference type="NCBI Taxonomy" id="3140254"/>
    <lineage>
        <taxon>Eukaryota</taxon>
        <taxon>Fungi</taxon>
        <taxon>Dikarya</taxon>
        <taxon>Ascomycota</taxon>
        <taxon>Pezizomycotina</taxon>
        <taxon>Orbiliomycetes</taxon>
        <taxon>Orbiliales</taxon>
        <taxon>Orbiliaceae</taxon>
        <taxon>Orbilia</taxon>
    </lineage>
</organism>
<evidence type="ECO:0000313" key="5">
    <source>
        <dbReference type="EMBL" id="KAK6332753.1"/>
    </source>
</evidence>
<keyword evidence="3" id="KW-0949">S-adenosyl-L-methionine</keyword>
<dbReference type="Gene3D" id="3.90.1410.10">
    <property type="entry name" value="set domain protein methyltransferase, domain 1"/>
    <property type="match status" value="1"/>
</dbReference>
<dbReference type="InterPro" id="IPR050600">
    <property type="entry name" value="SETD3_SETD6_MTase"/>
</dbReference>
<name>A0AAV9U0N2_9PEZI</name>
<comment type="caution">
    <text evidence="5">The sequence shown here is derived from an EMBL/GenBank/DDBJ whole genome shotgun (WGS) entry which is preliminary data.</text>
</comment>
<dbReference type="SUPFAM" id="SSF82199">
    <property type="entry name" value="SET domain"/>
    <property type="match status" value="1"/>
</dbReference>
<evidence type="ECO:0000256" key="1">
    <source>
        <dbReference type="ARBA" id="ARBA00022603"/>
    </source>
</evidence>
<dbReference type="GO" id="GO:0016279">
    <property type="term" value="F:protein-lysine N-methyltransferase activity"/>
    <property type="evidence" value="ECO:0007669"/>
    <property type="project" value="InterPro"/>
</dbReference>
<dbReference type="InterPro" id="IPR046341">
    <property type="entry name" value="SET_dom_sf"/>
</dbReference>
<dbReference type="PROSITE" id="PS50280">
    <property type="entry name" value="SET"/>
    <property type="match status" value="1"/>
</dbReference>
<gene>
    <name evidence="5" type="ORF">TWF696_002775</name>
</gene>
<reference evidence="5 6" key="1">
    <citation type="submission" date="2019-10" db="EMBL/GenBank/DDBJ databases">
        <authorList>
            <person name="Palmer J.M."/>
        </authorList>
    </citation>
    <scope>NUCLEOTIDE SEQUENCE [LARGE SCALE GENOMIC DNA]</scope>
    <source>
        <strain evidence="5 6">TWF696</strain>
    </source>
</reference>
<proteinExistence type="predicted"/>
<dbReference type="EMBL" id="JAVHNQ010000014">
    <property type="protein sequence ID" value="KAK6332753.1"/>
    <property type="molecule type" value="Genomic_DNA"/>
</dbReference>